<evidence type="ECO:0000256" key="1">
    <source>
        <dbReference type="ARBA" id="ARBA00009437"/>
    </source>
</evidence>
<evidence type="ECO:0000256" key="2">
    <source>
        <dbReference type="ARBA" id="ARBA00023015"/>
    </source>
</evidence>
<evidence type="ECO:0000256" key="4">
    <source>
        <dbReference type="ARBA" id="ARBA00023163"/>
    </source>
</evidence>
<dbReference type="InterPro" id="IPR000847">
    <property type="entry name" value="LysR_HTH_N"/>
</dbReference>
<comment type="caution">
    <text evidence="6">The sequence shown here is derived from an EMBL/GenBank/DDBJ whole genome shotgun (WGS) entry which is preliminary data.</text>
</comment>
<dbReference type="InterPro" id="IPR036388">
    <property type="entry name" value="WH-like_DNA-bd_sf"/>
</dbReference>
<dbReference type="Pfam" id="PF00126">
    <property type="entry name" value="HTH_1"/>
    <property type="match status" value="1"/>
</dbReference>
<name>A0A2U3B8S3_9VIBR</name>
<gene>
    <name evidence="6" type="ORF">DI392_10085</name>
</gene>
<dbReference type="OrthoDB" id="9786526at2"/>
<keyword evidence="4" id="KW-0804">Transcription</keyword>
<protein>
    <submittedName>
        <fullName evidence="6">LysR family transcriptional regulator</fullName>
    </submittedName>
</protein>
<dbReference type="Proteomes" id="UP000245362">
    <property type="component" value="Unassembled WGS sequence"/>
</dbReference>
<dbReference type="CDD" id="cd08422">
    <property type="entry name" value="PBP2_CrgA_like"/>
    <property type="match status" value="1"/>
</dbReference>
<reference evidence="6 7" key="1">
    <citation type="submission" date="2018-05" db="EMBL/GenBank/DDBJ databases">
        <title>Vibrio limimaris sp. nov., isolated from marine sediment.</title>
        <authorList>
            <person name="Li C.-M."/>
        </authorList>
    </citation>
    <scope>NUCLEOTIDE SEQUENCE [LARGE SCALE GENOMIC DNA]</scope>
    <source>
        <strain evidence="6 7">E4404</strain>
    </source>
</reference>
<dbReference type="InterPro" id="IPR036390">
    <property type="entry name" value="WH_DNA-bd_sf"/>
</dbReference>
<dbReference type="GO" id="GO:0003677">
    <property type="term" value="F:DNA binding"/>
    <property type="evidence" value="ECO:0007669"/>
    <property type="project" value="UniProtKB-KW"/>
</dbReference>
<dbReference type="InterPro" id="IPR005119">
    <property type="entry name" value="LysR_subst-bd"/>
</dbReference>
<comment type="similarity">
    <text evidence="1">Belongs to the LysR transcriptional regulatory family.</text>
</comment>
<dbReference type="PROSITE" id="PS50931">
    <property type="entry name" value="HTH_LYSR"/>
    <property type="match status" value="1"/>
</dbReference>
<keyword evidence="2" id="KW-0805">Transcription regulation</keyword>
<evidence type="ECO:0000259" key="5">
    <source>
        <dbReference type="PROSITE" id="PS50931"/>
    </source>
</evidence>
<dbReference type="GO" id="GO:0003700">
    <property type="term" value="F:DNA-binding transcription factor activity"/>
    <property type="evidence" value="ECO:0007669"/>
    <property type="project" value="InterPro"/>
</dbReference>
<dbReference type="PANTHER" id="PTHR30537:SF5">
    <property type="entry name" value="HTH-TYPE TRANSCRIPTIONAL ACTIVATOR TTDR-RELATED"/>
    <property type="match status" value="1"/>
</dbReference>
<keyword evidence="3" id="KW-0238">DNA-binding</keyword>
<dbReference type="PANTHER" id="PTHR30537">
    <property type="entry name" value="HTH-TYPE TRANSCRIPTIONAL REGULATOR"/>
    <property type="match status" value="1"/>
</dbReference>
<dbReference type="SUPFAM" id="SSF46785">
    <property type="entry name" value="Winged helix' DNA-binding domain"/>
    <property type="match status" value="1"/>
</dbReference>
<dbReference type="Pfam" id="PF03466">
    <property type="entry name" value="LysR_substrate"/>
    <property type="match status" value="1"/>
</dbReference>
<dbReference type="EMBL" id="QFWT01000005">
    <property type="protein sequence ID" value="PWI33206.1"/>
    <property type="molecule type" value="Genomic_DNA"/>
</dbReference>
<evidence type="ECO:0000256" key="3">
    <source>
        <dbReference type="ARBA" id="ARBA00023125"/>
    </source>
</evidence>
<dbReference type="InterPro" id="IPR058163">
    <property type="entry name" value="LysR-type_TF_proteobact-type"/>
</dbReference>
<organism evidence="6 7">
    <name type="scientific">Vibrio albus</name>
    <dbReference type="NCBI Taxonomy" id="2200953"/>
    <lineage>
        <taxon>Bacteria</taxon>
        <taxon>Pseudomonadati</taxon>
        <taxon>Pseudomonadota</taxon>
        <taxon>Gammaproteobacteria</taxon>
        <taxon>Vibrionales</taxon>
        <taxon>Vibrionaceae</taxon>
        <taxon>Vibrio</taxon>
    </lineage>
</organism>
<dbReference type="RefSeq" id="WP_109319789.1">
    <property type="nucleotide sequence ID" value="NZ_QFWT01000005.1"/>
</dbReference>
<evidence type="ECO:0000313" key="7">
    <source>
        <dbReference type="Proteomes" id="UP000245362"/>
    </source>
</evidence>
<evidence type="ECO:0000313" key="6">
    <source>
        <dbReference type="EMBL" id="PWI33206.1"/>
    </source>
</evidence>
<dbReference type="Gene3D" id="3.40.190.290">
    <property type="match status" value="1"/>
</dbReference>
<dbReference type="FunFam" id="1.10.10.10:FF:000001">
    <property type="entry name" value="LysR family transcriptional regulator"/>
    <property type="match status" value="1"/>
</dbReference>
<proteinExistence type="inferred from homology"/>
<feature type="domain" description="HTH lysR-type" evidence="5">
    <location>
        <begin position="1"/>
        <end position="59"/>
    </location>
</feature>
<dbReference type="SUPFAM" id="SSF53850">
    <property type="entry name" value="Periplasmic binding protein-like II"/>
    <property type="match status" value="1"/>
</dbReference>
<dbReference type="Gene3D" id="1.10.10.10">
    <property type="entry name" value="Winged helix-like DNA-binding domain superfamily/Winged helix DNA-binding domain"/>
    <property type="match status" value="1"/>
</dbReference>
<accession>A0A2U3B8S3</accession>
<keyword evidence="7" id="KW-1185">Reference proteome</keyword>
<sequence>MDKLKAIHYFIATVEYGGFSAAAKKFSVPASSVSRRISDLEKLLGAQLINRTTRHINLTEIGELYYQQVKRLSQLEKDSEELIRTYQKEPSGTLFISSVTGFGQTYLIPVIDEFQEKYPNVRIRLDLNDTLTKVPDGNVDIAIRAGFAPDERIVAVKLMSNEFIPVASPGYLSQYGKPENSEEIKSHHGLFYLSANGPIRWWSYIDNNWQEVSARERLATNSGPWLIQKAIAGEGIAMLPRWSVKQAIKEGQLVELSLNQPTSVSPDKTNAVYLLYRQQAYNNPKIQAAVDFIRHRLGDA</sequence>
<dbReference type="AlphaFoldDB" id="A0A2U3B8S3"/>